<dbReference type="EMBL" id="CP159196">
    <property type="protein sequence ID" value="XCF12239.1"/>
    <property type="molecule type" value="Genomic_DNA"/>
</dbReference>
<organism evidence="1">
    <name type="scientific">Sulfitobacter sp. TCYB15</name>
    <dbReference type="NCBI Taxonomy" id="3229275"/>
    <lineage>
        <taxon>Bacteria</taxon>
        <taxon>Pseudomonadati</taxon>
        <taxon>Pseudomonadota</taxon>
        <taxon>Alphaproteobacteria</taxon>
        <taxon>Rhodobacterales</taxon>
        <taxon>Roseobacteraceae</taxon>
        <taxon>Sulfitobacter</taxon>
    </lineage>
</organism>
<dbReference type="Pfam" id="PF13671">
    <property type="entry name" value="AAA_33"/>
    <property type="match status" value="1"/>
</dbReference>
<keyword evidence="1" id="KW-0614">Plasmid</keyword>
<accession>A0AAU8C886</accession>
<dbReference type="SUPFAM" id="SSF52540">
    <property type="entry name" value="P-loop containing nucleoside triphosphate hydrolases"/>
    <property type="match status" value="1"/>
</dbReference>
<proteinExistence type="predicted"/>
<dbReference type="Gene3D" id="3.40.50.300">
    <property type="entry name" value="P-loop containing nucleotide triphosphate hydrolases"/>
    <property type="match status" value="1"/>
</dbReference>
<dbReference type="PANTHER" id="PTHR37807">
    <property type="entry name" value="OS07G0160300 PROTEIN"/>
    <property type="match status" value="1"/>
</dbReference>
<protein>
    <submittedName>
        <fullName evidence="1">AAA family ATPase</fullName>
    </submittedName>
</protein>
<sequence length="174" mass="18994">MNILVSLSGLPGVGKTTLARKLAALTPAVHLRVDSVETALKRNILCIHPAEDAGYLALAAIAEDNLLLGLDVIADTVNPVGVSRELWTKTASNGAAHLLNVEVICSDKALHRKRVETRVSDINGLVVPNWHEVSKRTFEPWQCDRLIVDTAHDSVDVCAFLIAKEMDRLRFVAQ</sequence>
<reference evidence="1" key="1">
    <citation type="journal article" date="2020" name="Int. J. Syst. Evol. Microbiol.">
        <title>Notification of changes in taxonomic opinion previously published outside the IJSEM.</title>
        <authorList>
            <person name="Oren A."/>
            <person name="Garrity G."/>
        </authorList>
    </citation>
    <scope>NUCLEOTIDE SEQUENCE</scope>
    <source>
        <strain evidence="1">TCYB15</strain>
    </source>
</reference>
<dbReference type="KEGG" id="suly:ABM428_16985"/>
<evidence type="ECO:0000313" key="1">
    <source>
        <dbReference type="EMBL" id="XCF12239.1"/>
    </source>
</evidence>
<dbReference type="PANTHER" id="PTHR37807:SF3">
    <property type="entry name" value="OS07G0160300 PROTEIN"/>
    <property type="match status" value="1"/>
</dbReference>
<geneLocation type="plasmid" evidence="1">
    <name>pZYJ03</name>
</geneLocation>
<dbReference type="AlphaFoldDB" id="A0AAU8C886"/>
<dbReference type="InterPro" id="IPR027417">
    <property type="entry name" value="P-loop_NTPase"/>
</dbReference>
<gene>
    <name evidence="1" type="ORF">ABM428_16985</name>
</gene>
<name>A0AAU8C886_9RHOB</name>
<reference evidence="1" key="2">
    <citation type="submission" date="2024-06" db="EMBL/GenBank/DDBJ databases">
        <authorList>
            <person name="Deng Y."/>
        </authorList>
    </citation>
    <scope>NUCLEOTIDE SEQUENCE</scope>
    <source>
        <strain evidence="1">TCYB15</strain>
        <plasmid evidence="1">pZYJ03</plasmid>
    </source>
</reference>